<reference evidence="1" key="1">
    <citation type="submission" date="2022-10" db="EMBL/GenBank/DDBJ databases">
        <title>Complete Genome of Trichothecium roseum strain YXFP-22015, a Plant Pathogen Isolated from Citrus.</title>
        <authorList>
            <person name="Wang Y."/>
            <person name="Zhu L."/>
        </authorList>
    </citation>
    <scope>NUCLEOTIDE SEQUENCE</scope>
    <source>
        <strain evidence="1">YXFP-22015</strain>
    </source>
</reference>
<accession>A0ACC0USA9</accession>
<gene>
    <name evidence="1" type="ORF">N3K66_008025</name>
</gene>
<organism evidence="1 2">
    <name type="scientific">Trichothecium roseum</name>
    <dbReference type="NCBI Taxonomy" id="47278"/>
    <lineage>
        <taxon>Eukaryota</taxon>
        <taxon>Fungi</taxon>
        <taxon>Dikarya</taxon>
        <taxon>Ascomycota</taxon>
        <taxon>Pezizomycotina</taxon>
        <taxon>Sordariomycetes</taxon>
        <taxon>Hypocreomycetidae</taxon>
        <taxon>Hypocreales</taxon>
        <taxon>Hypocreales incertae sedis</taxon>
        <taxon>Trichothecium</taxon>
    </lineage>
</organism>
<keyword evidence="2" id="KW-1185">Reference proteome</keyword>
<dbReference type="Proteomes" id="UP001163324">
    <property type="component" value="Chromosome 8"/>
</dbReference>
<dbReference type="EMBL" id="CM047947">
    <property type="protein sequence ID" value="KAI9897003.1"/>
    <property type="molecule type" value="Genomic_DNA"/>
</dbReference>
<sequence length="153" mass="17020">MSTFTDTKIKGSSSPRLIPDERMDDKRGVAFAVPTPSPGVKQEVVEWEPRQANNEGEARAFRGSIEEPLTPETKVKLEAAPEGNEGKRERDGGGVSDADGSTMKRYKFNDPQMQARHDAELRARGSLHDKPPGSVRPRRLRAIDNDPKSRRRA</sequence>
<evidence type="ECO:0000313" key="1">
    <source>
        <dbReference type="EMBL" id="KAI9897003.1"/>
    </source>
</evidence>
<protein>
    <submittedName>
        <fullName evidence="1">Uncharacterized protein</fullName>
    </submittedName>
</protein>
<proteinExistence type="predicted"/>
<evidence type="ECO:0000313" key="2">
    <source>
        <dbReference type="Proteomes" id="UP001163324"/>
    </source>
</evidence>
<comment type="caution">
    <text evidence="1">The sequence shown here is derived from an EMBL/GenBank/DDBJ whole genome shotgun (WGS) entry which is preliminary data.</text>
</comment>
<name>A0ACC0USA9_9HYPO</name>